<sequence length="512" mass="52641">MFRRLGASERADVYLGVPSGPVQAGIIEAGTRPPVALKIFRPETAGAVIEREFRVLTETTGGRFASLVDVATLSDGRVCFVQEHLSGRRLSRLLGEDGRLAPGEAVTILAPILAALAELLALGYVHEGLSPSAVIFDPAGRPVLTGLGRLRELPPPGPDRRNVAEEAERRVTAFALGVLDRVEPGRDAPVPGPAAWLGSISPGHPLRGLLDELERRLFAWAPATAVAQWAPAPDRTPGQEVGWASRRSIRGMLAGGGTGRPAGVPQRAEDERRESGGSDESGGSWRLPGAVGARLRGLARLLADARIPDRLRDRGAEALRAHRGPILVGLLLAAAGAVLLLTLGYHPVGGRGNAAPAPGSASPAAPVPASSAASSAASPRQTPAPIAEPGDAAADVAAVEGDEPVPAVRVLLRLRAGCIRAASVACLDGVDQAGSAALASDGQAARAGQQGESAVPVVEAGQTTPTLVERRGDVALVAVVLADASAEGDGKPASVLVVKGEAGWRIRQIFDY</sequence>
<dbReference type="GO" id="GO:0005524">
    <property type="term" value="F:ATP binding"/>
    <property type="evidence" value="ECO:0007669"/>
    <property type="project" value="InterPro"/>
</dbReference>
<feature type="domain" description="Protein kinase" evidence="2">
    <location>
        <begin position="1"/>
        <end position="327"/>
    </location>
</feature>
<evidence type="ECO:0000259" key="2">
    <source>
        <dbReference type="PROSITE" id="PS50011"/>
    </source>
</evidence>
<gene>
    <name evidence="3" type="ORF">E3T48_01135</name>
</gene>
<keyword evidence="4" id="KW-1185">Reference proteome</keyword>
<dbReference type="Gene3D" id="1.10.510.10">
    <property type="entry name" value="Transferase(Phosphotransferase) domain 1"/>
    <property type="match status" value="1"/>
</dbReference>
<protein>
    <recommendedName>
        <fullName evidence="2">Protein kinase domain-containing protein</fullName>
    </recommendedName>
</protein>
<dbReference type="AlphaFoldDB" id="A0A4R9BFB7"/>
<dbReference type="InterPro" id="IPR011009">
    <property type="entry name" value="Kinase-like_dom_sf"/>
</dbReference>
<dbReference type="PROSITE" id="PS50011">
    <property type="entry name" value="PROTEIN_KINASE_DOM"/>
    <property type="match status" value="1"/>
</dbReference>
<accession>A0A4R9BFB7</accession>
<dbReference type="OrthoDB" id="5125808at2"/>
<organism evidence="3 4">
    <name type="scientific">Cryobacterium fucosi</name>
    <dbReference type="NCBI Taxonomy" id="1259157"/>
    <lineage>
        <taxon>Bacteria</taxon>
        <taxon>Bacillati</taxon>
        <taxon>Actinomycetota</taxon>
        <taxon>Actinomycetes</taxon>
        <taxon>Micrococcales</taxon>
        <taxon>Microbacteriaceae</taxon>
        <taxon>Cryobacterium</taxon>
    </lineage>
</organism>
<dbReference type="InterPro" id="IPR000719">
    <property type="entry name" value="Prot_kinase_dom"/>
</dbReference>
<comment type="caution">
    <text evidence="3">The sequence shown here is derived from an EMBL/GenBank/DDBJ whole genome shotgun (WGS) entry which is preliminary data.</text>
</comment>
<dbReference type="Proteomes" id="UP000298313">
    <property type="component" value="Unassembled WGS sequence"/>
</dbReference>
<feature type="compositionally biased region" description="Low complexity" evidence="1">
    <location>
        <begin position="354"/>
        <end position="391"/>
    </location>
</feature>
<evidence type="ECO:0000256" key="1">
    <source>
        <dbReference type="SAM" id="MobiDB-lite"/>
    </source>
</evidence>
<reference evidence="3 4" key="1">
    <citation type="submission" date="2019-03" db="EMBL/GenBank/DDBJ databases">
        <title>Genomics of glacier-inhabiting Cryobacterium strains.</title>
        <authorList>
            <person name="Liu Q."/>
            <person name="Xin Y.-H."/>
        </authorList>
    </citation>
    <scope>NUCLEOTIDE SEQUENCE [LARGE SCALE GENOMIC DNA]</scope>
    <source>
        <strain evidence="3 4">Hh4</strain>
    </source>
</reference>
<feature type="region of interest" description="Disordered" evidence="1">
    <location>
        <begin position="353"/>
        <end position="391"/>
    </location>
</feature>
<evidence type="ECO:0000313" key="3">
    <source>
        <dbReference type="EMBL" id="TFD82822.1"/>
    </source>
</evidence>
<dbReference type="SUPFAM" id="SSF56112">
    <property type="entry name" value="Protein kinase-like (PK-like)"/>
    <property type="match status" value="1"/>
</dbReference>
<feature type="region of interest" description="Disordered" evidence="1">
    <location>
        <begin position="252"/>
        <end position="288"/>
    </location>
</feature>
<feature type="compositionally biased region" description="Basic and acidic residues" evidence="1">
    <location>
        <begin position="267"/>
        <end position="276"/>
    </location>
</feature>
<dbReference type="EMBL" id="SOHH01000014">
    <property type="protein sequence ID" value="TFD82822.1"/>
    <property type="molecule type" value="Genomic_DNA"/>
</dbReference>
<dbReference type="GO" id="GO:0004672">
    <property type="term" value="F:protein kinase activity"/>
    <property type="evidence" value="ECO:0007669"/>
    <property type="project" value="InterPro"/>
</dbReference>
<name>A0A4R9BFB7_9MICO</name>
<dbReference type="RefSeq" id="WP_134522041.1">
    <property type="nucleotide sequence ID" value="NZ_SOHH01000014.1"/>
</dbReference>
<evidence type="ECO:0000313" key="4">
    <source>
        <dbReference type="Proteomes" id="UP000298313"/>
    </source>
</evidence>
<proteinExistence type="predicted"/>